<dbReference type="InterPro" id="IPR043502">
    <property type="entry name" value="DNA/RNA_pol_sf"/>
</dbReference>
<dbReference type="SUPFAM" id="SSF56672">
    <property type="entry name" value="DNA/RNA polymerases"/>
    <property type="match status" value="1"/>
</dbReference>
<feature type="domain" description="UmuC" evidence="3">
    <location>
        <begin position="69"/>
        <end position="173"/>
    </location>
</feature>
<dbReference type="InterPro" id="IPR001126">
    <property type="entry name" value="UmuC"/>
</dbReference>
<proteinExistence type="predicted"/>
<feature type="region of interest" description="Disordered" evidence="2">
    <location>
        <begin position="482"/>
        <end position="501"/>
    </location>
</feature>
<keyword evidence="5" id="KW-1185">Reference proteome</keyword>
<organism evidence="4 5">
    <name type="scientific">Paraburkholderia elongata</name>
    <dbReference type="NCBI Taxonomy" id="2675747"/>
    <lineage>
        <taxon>Bacteria</taxon>
        <taxon>Pseudomonadati</taxon>
        <taxon>Pseudomonadota</taxon>
        <taxon>Betaproteobacteria</taxon>
        <taxon>Burkholderiales</taxon>
        <taxon>Burkholderiaceae</taxon>
        <taxon>Paraburkholderia</taxon>
    </lineage>
</organism>
<reference evidence="4 5" key="1">
    <citation type="submission" date="2019-11" db="EMBL/GenBank/DDBJ databases">
        <title>Metabolism of dissolved organic matter in forest soils.</title>
        <authorList>
            <person name="Cyle K.T."/>
            <person name="Wilhelm R.C."/>
            <person name="Martinez C.E."/>
        </authorList>
    </citation>
    <scope>NUCLEOTIDE SEQUENCE [LARGE SCALE GENOMIC DNA]</scope>
    <source>
        <strain evidence="4 5">5N</strain>
    </source>
</reference>
<evidence type="ECO:0000256" key="1">
    <source>
        <dbReference type="ARBA" id="ARBA00022763"/>
    </source>
</evidence>
<dbReference type="Proteomes" id="UP000655523">
    <property type="component" value="Unassembled WGS sequence"/>
</dbReference>
<sequence>MLWIAVTLPLLSLEAVKPLESLPDGSPAKPNLREPGDEASQPPGAEDVAEVRCYALADHAHILMPDFDALRAGVHAGHSRSYALALAPGLKMLAADTARETQAFEAMALALLTYTPKVSLAHAHTLLLEVGSGLRLFGGLRALLSRVSATVAEFGYTARIACAPTAWGAWLLAQAHADRQGHRWHVIKETSLARVLDRISVLLLPVAQAHRDALTHLGCTTLADLRQLPRSGVVRRFGSGILDLLAQAYGTRPDPRESFRAPASFHAQLELPSRVDNADALLFAARRLIVQLAGWLSAHHAALSGYTLLLEHELASRHAPKTSSLKVAWAIPSRDAEHLIWLLREKLNQTVLVAPVIELKLVADQIGEYAGRSETLFPMPESDGDSIARLLERLSARLGPENVLQMSVQDDHRPERAMRVEAYQAQAFSRKKRSSAKAKTKIKADKTWLTDELQHAALESVRVDGDAATQVEQVEQVEAERAAHPLHLSQQSDKTSDAKSSRLFVTQPADAQASLDLPDSALPSQPRPVWMLDKPLRLMMREQRPIYRRPLKMLTRTERIEAGWWDGNRVERDYYVAADDRGHMFWVYRERLSGEWYLQGLFG</sequence>
<dbReference type="CDD" id="cd03468">
    <property type="entry name" value="PolY_like"/>
    <property type="match status" value="1"/>
</dbReference>
<evidence type="ECO:0000259" key="3">
    <source>
        <dbReference type="Pfam" id="PF00817"/>
    </source>
</evidence>
<keyword evidence="1" id="KW-0227">DNA damage</keyword>
<comment type="caution">
    <text evidence="4">The sequence shown here is derived from an EMBL/GenBank/DDBJ whole genome shotgun (WGS) entry which is preliminary data.</text>
</comment>
<accession>A0A972NW00</accession>
<dbReference type="Pfam" id="PF00817">
    <property type="entry name" value="IMS"/>
    <property type="match status" value="1"/>
</dbReference>
<dbReference type="PANTHER" id="PTHR35369:SF2">
    <property type="entry name" value="BLR3025 PROTEIN"/>
    <property type="match status" value="1"/>
</dbReference>
<name>A0A972NW00_9BURK</name>
<gene>
    <name evidence="4" type="ORF">GNZ13_36695</name>
</gene>
<dbReference type="AlphaFoldDB" id="A0A972NW00"/>
<evidence type="ECO:0000256" key="2">
    <source>
        <dbReference type="SAM" id="MobiDB-lite"/>
    </source>
</evidence>
<dbReference type="InterPro" id="IPR050356">
    <property type="entry name" value="SulA_CellDiv_inhibitor"/>
</dbReference>
<evidence type="ECO:0000313" key="5">
    <source>
        <dbReference type="Proteomes" id="UP000655523"/>
    </source>
</evidence>
<dbReference type="EMBL" id="WOEZ01000208">
    <property type="protein sequence ID" value="NPT59947.1"/>
    <property type="molecule type" value="Genomic_DNA"/>
</dbReference>
<feature type="region of interest" description="Disordered" evidence="2">
    <location>
        <begin position="22"/>
        <end position="44"/>
    </location>
</feature>
<dbReference type="PANTHER" id="PTHR35369">
    <property type="entry name" value="BLR3025 PROTEIN-RELATED"/>
    <property type="match status" value="1"/>
</dbReference>
<protein>
    <submittedName>
        <fullName evidence="4">DNA polymerase Y family protein</fullName>
    </submittedName>
</protein>
<dbReference type="RefSeq" id="WP_172173987.1">
    <property type="nucleotide sequence ID" value="NZ_WOEZ01000208.1"/>
</dbReference>
<dbReference type="GO" id="GO:0006281">
    <property type="term" value="P:DNA repair"/>
    <property type="evidence" value="ECO:0007669"/>
    <property type="project" value="InterPro"/>
</dbReference>
<evidence type="ECO:0000313" key="4">
    <source>
        <dbReference type="EMBL" id="NPT59947.1"/>
    </source>
</evidence>